<sequence length="551" mass="62261">MASFIGEGDIHTAPSSISISSLLASCSLGSSSTYSRSLRRSVQYKDKLYDSASKALEAYIQDFEESLRSPEASIGQICIHTISDRSNTKSGPPTQQKAISREWMGKPSSFSSVSRRRVTSDPELASLTTDDLLGFASDGSLPVDQTYTPKLNRKQNNGKGRPPSKKLIKSSQRSSSLDRDTKVNCYNVNIAEEKKLKCRAAKKKHMLEIENATLNHRLNSDTSSSEDWKHELVPTFSSKDYPRWLTSQKSDLNVSGITSISDIKYPVWLKNYDLLSDSGSDHFFQTDKTTEKRLYPRHKQSFDERFLGQYESFSNIPQNSNNNYSESDEKELFAVEQHARPFDPQRLCFKGSSLSRHSKEPFKDDQIELLLLKAERTLESSNRGSSAPTHKDRSPQTQDILEADRSWEKIPVTFKSPVPVFCEEDEDIQEAKRLNPVNEFHKGGLKNECQEQESTLSGGNHHGPVEALKQMLFNLQTVQQNLARDQSAEEKIEIKKISAEATSEFQLLDQEMMPVNNSLQKALHHLSRLKELVEESNVKQAQECLNPEEGN</sequence>
<feature type="region of interest" description="Disordered" evidence="1">
    <location>
        <begin position="83"/>
        <end position="122"/>
    </location>
</feature>
<evidence type="ECO:0000313" key="2">
    <source>
        <dbReference type="EMBL" id="KAJ1210712.1"/>
    </source>
</evidence>
<reference evidence="2" key="1">
    <citation type="journal article" date="2022" name="bioRxiv">
        <title>Sequencing and chromosome-scale assembly of the giantPleurodeles waltlgenome.</title>
        <authorList>
            <person name="Brown T."/>
            <person name="Elewa A."/>
            <person name="Iarovenko S."/>
            <person name="Subramanian E."/>
            <person name="Araus A.J."/>
            <person name="Petzold A."/>
            <person name="Susuki M."/>
            <person name="Suzuki K.-i.T."/>
            <person name="Hayashi T."/>
            <person name="Toyoda A."/>
            <person name="Oliveira C."/>
            <person name="Osipova E."/>
            <person name="Leigh N.D."/>
            <person name="Simon A."/>
            <person name="Yun M.H."/>
        </authorList>
    </citation>
    <scope>NUCLEOTIDE SEQUENCE</scope>
    <source>
        <strain evidence="2">20211129_DDA</strain>
        <tissue evidence="2">Liver</tissue>
    </source>
</reference>
<dbReference type="PANTHER" id="PTHR35079:SF1">
    <property type="entry name" value="LUNG ADENOMA SUSCEPTIBILITY PROTEIN 2"/>
    <property type="match status" value="1"/>
</dbReference>
<dbReference type="PANTHER" id="PTHR35079">
    <property type="entry name" value="LUNG ADENOMA SUSCEPTIBILITY PROTEIN 2"/>
    <property type="match status" value="1"/>
</dbReference>
<feature type="region of interest" description="Disordered" evidence="1">
    <location>
        <begin position="378"/>
        <end position="397"/>
    </location>
</feature>
<proteinExistence type="predicted"/>
<protein>
    <recommendedName>
        <fullName evidence="4">Lung adenoma susceptibility protein 2</fullName>
    </recommendedName>
</protein>
<name>A0AAV7W9R5_PLEWA</name>
<dbReference type="Proteomes" id="UP001066276">
    <property type="component" value="Chromosome 1_2"/>
</dbReference>
<evidence type="ECO:0000256" key="1">
    <source>
        <dbReference type="SAM" id="MobiDB-lite"/>
    </source>
</evidence>
<dbReference type="Pfam" id="PF15792">
    <property type="entry name" value="LAS2"/>
    <property type="match status" value="1"/>
</dbReference>
<feature type="region of interest" description="Disordered" evidence="1">
    <location>
        <begin position="144"/>
        <end position="178"/>
    </location>
</feature>
<dbReference type="InterPro" id="IPR031587">
    <property type="entry name" value="LAS2"/>
</dbReference>
<comment type="caution">
    <text evidence="2">The sequence shown here is derived from an EMBL/GenBank/DDBJ whole genome shotgun (WGS) entry which is preliminary data.</text>
</comment>
<feature type="compositionally biased region" description="Polar residues" evidence="1">
    <location>
        <begin position="144"/>
        <end position="158"/>
    </location>
</feature>
<feature type="compositionally biased region" description="Polar residues" evidence="1">
    <location>
        <begin position="379"/>
        <end position="388"/>
    </location>
</feature>
<dbReference type="AlphaFoldDB" id="A0AAV7W9R5"/>
<keyword evidence="3" id="KW-1185">Reference proteome</keyword>
<feature type="compositionally biased region" description="Polar residues" evidence="1">
    <location>
        <begin position="88"/>
        <end position="98"/>
    </location>
</feature>
<accession>A0AAV7W9R5</accession>
<dbReference type="InterPro" id="IPR052679">
    <property type="entry name" value="Cell_Prolif_Regulator"/>
</dbReference>
<gene>
    <name evidence="2" type="ORF">NDU88_006074</name>
</gene>
<evidence type="ECO:0008006" key="4">
    <source>
        <dbReference type="Google" id="ProtNLM"/>
    </source>
</evidence>
<organism evidence="2 3">
    <name type="scientific">Pleurodeles waltl</name>
    <name type="common">Iberian ribbed newt</name>
    <dbReference type="NCBI Taxonomy" id="8319"/>
    <lineage>
        <taxon>Eukaryota</taxon>
        <taxon>Metazoa</taxon>
        <taxon>Chordata</taxon>
        <taxon>Craniata</taxon>
        <taxon>Vertebrata</taxon>
        <taxon>Euteleostomi</taxon>
        <taxon>Amphibia</taxon>
        <taxon>Batrachia</taxon>
        <taxon>Caudata</taxon>
        <taxon>Salamandroidea</taxon>
        <taxon>Salamandridae</taxon>
        <taxon>Pleurodelinae</taxon>
        <taxon>Pleurodeles</taxon>
    </lineage>
</organism>
<evidence type="ECO:0000313" key="3">
    <source>
        <dbReference type="Proteomes" id="UP001066276"/>
    </source>
</evidence>
<dbReference type="EMBL" id="JANPWB010000002">
    <property type="protein sequence ID" value="KAJ1210712.1"/>
    <property type="molecule type" value="Genomic_DNA"/>
</dbReference>